<dbReference type="InterPro" id="IPR003960">
    <property type="entry name" value="ATPase_AAA_CS"/>
</dbReference>
<keyword evidence="10 15" id="KW-0067">ATP-binding</keyword>
<dbReference type="InterPro" id="IPR011546">
    <property type="entry name" value="Pept_M41_FtsH_extracell"/>
</dbReference>
<dbReference type="FunFam" id="1.20.58.760:FF:000001">
    <property type="entry name" value="ATP-dependent zinc metalloprotease FtsH"/>
    <property type="match status" value="1"/>
</dbReference>
<dbReference type="GO" id="GO:0008270">
    <property type="term" value="F:zinc ion binding"/>
    <property type="evidence" value="ECO:0007669"/>
    <property type="project" value="UniProtKB-UniRule"/>
</dbReference>
<dbReference type="GO" id="GO:0006508">
    <property type="term" value="P:proteolysis"/>
    <property type="evidence" value="ECO:0007669"/>
    <property type="project" value="UniProtKB-KW"/>
</dbReference>
<evidence type="ECO:0000259" key="17">
    <source>
        <dbReference type="SMART" id="SM00382"/>
    </source>
</evidence>
<proteinExistence type="inferred from homology"/>
<dbReference type="SUPFAM" id="SSF140990">
    <property type="entry name" value="FtsH protease domain-like"/>
    <property type="match status" value="1"/>
</dbReference>
<dbReference type="STRING" id="44576.SAMN05421881_103311"/>
<dbReference type="PANTHER" id="PTHR23076:SF97">
    <property type="entry name" value="ATP-DEPENDENT ZINC METALLOPROTEASE YME1L1"/>
    <property type="match status" value="1"/>
</dbReference>
<dbReference type="SMART" id="SM00382">
    <property type="entry name" value="AAA"/>
    <property type="match status" value="1"/>
</dbReference>
<organism evidence="18 19">
    <name type="scientific">Nitrosomonas halophila</name>
    <dbReference type="NCBI Taxonomy" id="44576"/>
    <lineage>
        <taxon>Bacteria</taxon>
        <taxon>Pseudomonadati</taxon>
        <taxon>Pseudomonadota</taxon>
        <taxon>Betaproteobacteria</taxon>
        <taxon>Nitrosomonadales</taxon>
        <taxon>Nitrosomonadaceae</taxon>
        <taxon>Nitrosomonas</taxon>
    </lineage>
</organism>
<dbReference type="Gene3D" id="3.30.720.210">
    <property type="match status" value="1"/>
</dbReference>
<dbReference type="Proteomes" id="UP000198640">
    <property type="component" value="Unassembled WGS sequence"/>
</dbReference>
<dbReference type="GO" id="GO:0004222">
    <property type="term" value="F:metalloendopeptidase activity"/>
    <property type="evidence" value="ECO:0007669"/>
    <property type="project" value="InterPro"/>
</dbReference>
<evidence type="ECO:0000256" key="16">
    <source>
        <dbReference type="RuleBase" id="RU003651"/>
    </source>
</evidence>
<dbReference type="PROSITE" id="PS00674">
    <property type="entry name" value="AAA"/>
    <property type="match status" value="1"/>
</dbReference>
<dbReference type="Pfam" id="PF06480">
    <property type="entry name" value="FtsH_ext"/>
    <property type="match status" value="1"/>
</dbReference>
<dbReference type="InterPro" id="IPR005936">
    <property type="entry name" value="FtsH"/>
</dbReference>
<comment type="function">
    <text evidence="15">Acts as a processive, ATP-dependent zinc metallopeptidase for both cytoplasmic and membrane proteins. Plays a role in the quality control of integral membrane proteins.</text>
</comment>
<evidence type="ECO:0000256" key="2">
    <source>
        <dbReference type="ARBA" id="ARBA00010044"/>
    </source>
</evidence>
<dbReference type="GO" id="GO:0005524">
    <property type="term" value="F:ATP binding"/>
    <property type="evidence" value="ECO:0007669"/>
    <property type="project" value="UniProtKB-UniRule"/>
</dbReference>
<evidence type="ECO:0000256" key="8">
    <source>
        <dbReference type="ARBA" id="ARBA00022801"/>
    </source>
</evidence>
<dbReference type="PANTHER" id="PTHR23076">
    <property type="entry name" value="METALLOPROTEASE M41 FTSH"/>
    <property type="match status" value="1"/>
</dbReference>
<reference evidence="18 19" key="1">
    <citation type="submission" date="2016-10" db="EMBL/GenBank/DDBJ databases">
        <authorList>
            <person name="de Groot N.N."/>
        </authorList>
    </citation>
    <scope>NUCLEOTIDE SEQUENCE [LARGE SCALE GENOMIC DNA]</scope>
    <source>
        <strain evidence="18 19">Nm1</strain>
    </source>
</reference>
<dbReference type="FunFam" id="1.10.8.60:FF:000001">
    <property type="entry name" value="ATP-dependent zinc metalloprotease FtsH"/>
    <property type="match status" value="1"/>
</dbReference>
<evidence type="ECO:0000256" key="11">
    <source>
        <dbReference type="ARBA" id="ARBA00022989"/>
    </source>
</evidence>
<dbReference type="HAMAP" id="MF_01458">
    <property type="entry name" value="FtsH"/>
    <property type="match status" value="1"/>
</dbReference>
<dbReference type="InterPro" id="IPR041569">
    <property type="entry name" value="AAA_lid_3"/>
</dbReference>
<comment type="cofactor">
    <cofactor evidence="15">
        <name>Zn(2+)</name>
        <dbReference type="ChEBI" id="CHEBI:29105"/>
    </cofactor>
    <text evidence="15">Binds 1 zinc ion per subunit.</text>
</comment>
<dbReference type="InterPro" id="IPR037219">
    <property type="entry name" value="Peptidase_M41-like"/>
</dbReference>
<keyword evidence="7 15" id="KW-0547">Nucleotide-binding</keyword>
<evidence type="ECO:0000313" key="18">
    <source>
        <dbReference type="EMBL" id="SDY39332.1"/>
    </source>
</evidence>
<dbReference type="InterPro" id="IPR027417">
    <property type="entry name" value="P-loop_NTPase"/>
</dbReference>
<accession>A0A1H3JHE8</accession>
<dbReference type="InterPro" id="IPR003593">
    <property type="entry name" value="AAA+_ATPase"/>
</dbReference>
<feature type="binding site" evidence="15">
    <location>
        <position position="504"/>
    </location>
    <ligand>
        <name>Zn(2+)</name>
        <dbReference type="ChEBI" id="CHEBI:29105"/>
        <note>catalytic</note>
    </ligand>
</feature>
<sequence>MTMDNQSIDKKAQINFWYILTAIFGILLIQSIYSEYTRIEPIPYSRFQSLLERGHVAEVNITENHIYGSLRETATENFTDFVTTRVESDLAEILDKHGVVYTGVVQSTWLRDLLSWILPMAIFIGIWLFIIRRMSRNMMGGSGLMSIGKSRAKVYVEKETKVTFADVAGVDEAKEELEEIVNFLKNPVDYSRLGGRAPKGILLVGPPGTGKTLLARAVAGEAGVPFFSISGSEFVEMFVGVGAARVRDLFEQARQMAPAIIFIDELDSLGRARGASGFGGHDEKEQTLNQLLAELDGFDPSSGIVLLAATNRPEILDAALLRAGRFDRQVLVDRPDKKGREQILGVHIGKVTLDTDVDCEKIAALTPGFTGADLANLINEAALLATRRRAAAVSMDDFNNAIERIIAGLEKRNRLLNPEERRTVAYHELGHAMVALALPGTDEIHKISIIPRGVGALGYTIQRPTEDRFLMTRKELEIKMAVLLGGRAAEQVVFGEISTGASDDLARATDIARAMVLRYGMSDALGNVAYDRDQSPFLQPGLAFPKGRDYSEDTANKVDSAVRNLVDQALERAIKILDKNRAALDQAAEQLLKTETLNQPEIEALKLEVRAEAGS</sequence>
<evidence type="ECO:0000256" key="13">
    <source>
        <dbReference type="ARBA" id="ARBA00023136"/>
    </source>
</evidence>
<dbReference type="GO" id="GO:0051301">
    <property type="term" value="P:cell division"/>
    <property type="evidence" value="ECO:0007669"/>
    <property type="project" value="UniProtKB-KW"/>
</dbReference>
<dbReference type="SUPFAM" id="SSF52540">
    <property type="entry name" value="P-loop containing nucleoside triphosphate hydrolases"/>
    <property type="match status" value="1"/>
</dbReference>
<dbReference type="Pfam" id="PF01434">
    <property type="entry name" value="Peptidase_M41"/>
    <property type="match status" value="1"/>
</dbReference>
<dbReference type="Pfam" id="PF17862">
    <property type="entry name" value="AAA_lid_3"/>
    <property type="match status" value="1"/>
</dbReference>
<dbReference type="EMBL" id="FNOY01000033">
    <property type="protein sequence ID" value="SDY39332.1"/>
    <property type="molecule type" value="Genomic_DNA"/>
</dbReference>
<dbReference type="Pfam" id="PF00004">
    <property type="entry name" value="AAA"/>
    <property type="match status" value="1"/>
</dbReference>
<dbReference type="CDD" id="cd19501">
    <property type="entry name" value="RecA-like_FtsH"/>
    <property type="match status" value="1"/>
</dbReference>
<evidence type="ECO:0000256" key="12">
    <source>
        <dbReference type="ARBA" id="ARBA00023049"/>
    </source>
</evidence>
<dbReference type="InterPro" id="IPR003959">
    <property type="entry name" value="ATPase_AAA_core"/>
</dbReference>
<keyword evidence="6 15" id="KW-0479">Metal-binding</keyword>
<evidence type="ECO:0000256" key="15">
    <source>
        <dbReference type="HAMAP-Rule" id="MF_01458"/>
    </source>
</evidence>
<dbReference type="EC" id="3.4.24.-" evidence="15"/>
<evidence type="ECO:0000256" key="7">
    <source>
        <dbReference type="ARBA" id="ARBA00022741"/>
    </source>
</evidence>
<keyword evidence="13 15" id="KW-0472">Membrane</keyword>
<comment type="similarity">
    <text evidence="16">Belongs to the AAA ATPase family.</text>
</comment>
<evidence type="ECO:0000256" key="1">
    <source>
        <dbReference type="ARBA" id="ARBA00004370"/>
    </source>
</evidence>
<evidence type="ECO:0000256" key="3">
    <source>
        <dbReference type="ARBA" id="ARBA00022475"/>
    </source>
</evidence>
<protein>
    <recommendedName>
        <fullName evidence="15">ATP-dependent zinc metalloprotease FtsH</fullName>
        <ecNumber evidence="15">3.4.24.-</ecNumber>
    </recommendedName>
</protein>
<keyword evidence="12 15" id="KW-0482">Metalloprotease</keyword>
<dbReference type="GO" id="GO:0004176">
    <property type="term" value="F:ATP-dependent peptidase activity"/>
    <property type="evidence" value="ECO:0007669"/>
    <property type="project" value="InterPro"/>
</dbReference>
<dbReference type="GO" id="GO:0016887">
    <property type="term" value="F:ATP hydrolysis activity"/>
    <property type="evidence" value="ECO:0007669"/>
    <property type="project" value="UniProtKB-UniRule"/>
</dbReference>
<feature type="binding site" evidence="15">
    <location>
        <begin position="205"/>
        <end position="212"/>
    </location>
    <ligand>
        <name>ATP</name>
        <dbReference type="ChEBI" id="CHEBI:30616"/>
    </ligand>
</feature>
<feature type="binding site" evidence="15">
    <location>
        <position position="431"/>
    </location>
    <ligand>
        <name>Zn(2+)</name>
        <dbReference type="ChEBI" id="CHEBI:29105"/>
        <note>catalytic</note>
    </ligand>
</feature>
<evidence type="ECO:0000256" key="9">
    <source>
        <dbReference type="ARBA" id="ARBA00022833"/>
    </source>
</evidence>
<keyword evidence="9 15" id="KW-0862">Zinc</keyword>
<evidence type="ECO:0000256" key="6">
    <source>
        <dbReference type="ARBA" id="ARBA00022723"/>
    </source>
</evidence>
<feature type="active site" evidence="15">
    <location>
        <position position="428"/>
    </location>
</feature>
<comment type="similarity">
    <text evidence="2 15">In the C-terminal section; belongs to the peptidase M41 family.</text>
</comment>
<keyword evidence="18" id="KW-0132">Cell division</keyword>
<feature type="binding site" evidence="15">
    <location>
        <position position="427"/>
    </location>
    <ligand>
        <name>Zn(2+)</name>
        <dbReference type="ChEBI" id="CHEBI:29105"/>
        <note>catalytic</note>
    </ligand>
</feature>
<dbReference type="Gene3D" id="1.10.8.60">
    <property type="match status" value="1"/>
</dbReference>
<keyword evidence="8 15" id="KW-0378">Hydrolase</keyword>
<dbReference type="AlphaFoldDB" id="A0A1H3JHE8"/>
<keyword evidence="5 15" id="KW-0812">Transmembrane</keyword>
<feature type="transmembrane region" description="Helical" evidence="15">
    <location>
        <begin position="12"/>
        <end position="33"/>
    </location>
</feature>
<dbReference type="FunFam" id="3.40.50.300:FF:000001">
    <property type="entry name" value="ATP-dependent zinc metalloprotease FtsH"/>
    <property type="match status" value="1"/>
</dbReference>
<evidence type="ECO:0000256" key="5">
    <source>
        <dbReference type="ARBA" id="ARBA00022692"/>
    </source>
</evidence>
<keyword evidence="19" id="KW-1185">Reference proteome</keyword>
<dbReference type="Gene3D" id="3.40.50.300">
    <property type="entry name" value="P-loop containing nucleotide triphosphate hydrolases"/>
    <property type="match status" value="1"/>
</dbReference>
<feature type="transmembrane region" description="Helical" evidence="15">
    <location>
        <begin position="113"/>
        <end position="131"/>
    </location>
</feature>
<keyword evidence="3 15" id="KW-1003">Cell membrane</keyword>
<comment type="subunit">
    <text evidence="15">Homohexamer.</text>
</comment>
<evidence type="ECO:0000256" key="14">
    <source>
        <dbReference type="ARBA" id="ARBA00061570"/>
    </source>
</evidence>
<comment type="similarity">
    <text evidence="14 15">In the central section; belongs to the AAA ATPase family.</text>
</comment>
<dbReference type="GO" id="GO:0005886">
    <property type="term" value="C:plasma membrane"/>
    <property type="evidence" value="ECO:0007669"/>
    <property type="project" value="UniProtKB-SubCell"/>
</dbReference>
<comment type="subcellular location">
    <subcellularLocation>
        <location evidence="15">Cell membrane</location>
        <topology evidence="15">Multi-pass membrane protein</topology>
        <orientation evidence="15">Cytoplasmic side</orientation>
    </subcellularLocation>
    <subcellularLocation>
        <location evidence="1">Membrane</location>
    </subcellularLocation>
</comment>
<dbReference type="GO" id="GO:0030163">
    <property type="term" value="P:protein catabolic process"/>
    <property type="evidence" value="ECO:0007669"/>
    <property type="project" value="UniProtKB-UniRule"/>
</dbReference>
<keyword evidence="11 15" id="KW-1133">Transmembrane helix</keyword>
<evidence type="ECO:0000256" key="4">
    <source>
        <dbReference type="ARBA" id="ARBA00022670"/>
    </source>
</evidence>
<evidence type="ECO:0000256" key="10">
    <source>
        <dbReference type="ARBA" id="ARBA00022840"/>
    </source>
</evidence>
<dbReference type="NCBIfam" id="TIGR01241">
    <property type="entry name" value="FtsH_fam"/>
    <property type="match status" value="1"/>
</dbReference>
<name>A0A1H3JHE8_9PROT</name>
<keyword evidence="18" id="KW-0131">Cell cycle</keyword>
<gene>
    <name evidence="15" type="primary">ftsH</name>
    <name evidence="18" type="ORF">SAMN05421881_103311</name>
</gene>
<dbReference type="Gene3D" id="1.20.58.760">
    <property type="entry name" value="Peptidase M41"/>
    <property type="match status" value="1"/>
</dbReference>
<feature type="domain" description="AAA+ ATPase" evidence="17">
    <location>
        <begin position="197"/>
        <end position="336"/>
    </location>
</feature>
<keyword evidence="4 15" id="KW-0645">Protease</keyword>
<dbReference type="InterPro" id="IPR000642">
    <property type="entry name" value="Peptidase_M41"/>
</dbReference>
<evidence type="ECO:0000313" key="19">
    <source>
        <dbReference type="Proteomes" id="UP000198640"/>
    </source>
</evidence>